<dbReference type="PANTHER" id="PTHR38479:SF2">
    <property type="entry name" value="WINGED HELIX DNA-BINDING DOMAIN-CONTAINING PROTEIN"/>
    <property type="match status" value="1"/>
</dbReference>
<proteinExistence type="predicted"/>
<comment type="caution">
    <text evidence="1">The sequence shown here is derived from an EMBL/GenBank/DDBJ whole genome shotgun (WGS) entry which is preliminary data.</text>
</comment>
<accession>A0ABW3YH45</accession>
<dbReference type="RefSeq" id="WP_377572208.1">
    <property type="nucleotide sequence ID" value="NZ_JBHTMP010000027.1"/>
</dbReference>
<protein>
    <submittedName>
        <fullName evidence="1">Winged helix DNA-binding domain-containing protein</fullName>
    </submittedName>
</protein>
<organism evidence="1 2">
    <name type="scientific">Micromonospora sonneratiae</name>
    <dbReference type="NCBI Taxonomy" id="1184706"/>
    <lineage>
        <taxon>Bacteria</taxon>
        <taxon>Bacillati</taxon>
        <taxon>Actinomycetota</taxon>
        <taxon>Actinomycetes</taxon>
        <taxon>Micromonosporales</taxon>
        <taxon>Micromonosporaceae</taxon>
        <taxon>Micromonospora</taxon>
    </lineage>
</organism>
<keyword evidence="2" id="KW-1185">Reference proteome</keyword>
<dbReference type="InterPro" id="IPR009351">
    <property type="entry name" value="AlkZ-like"/>
</dbReference>
<dbReference type="Proteomes" id="UP001597260">
    <property type="component" value="Unassembled WGS sequence"/>
</dbReference>
<name>A0ABW3YH45_9ACTN</name>
<keyword evidence="1" id="KW-0238">DNA-binding</keyword>
<dbReference type="EMBL" id="JBHTMP010000027">
    <property type="protein sequence ID" value="MFD1323053.1"/>
    <property type="molecule type" value="Genomic_DNA"/>
</dbReference>
<reference evidence="2" key="1">
    <citation type="journal article" date="2019" name="Int. J. Syst. Evol. Microbiol.">
        <title>The Global Catalogue of Microorganisms (GCM) 10K type strain sequencing project: providing services to taxonomists for standard genome sequencing and annotation.</title>
        <authorList>
            <consortium name="The Broad Institute Genomics Platform"/>
            <consortium name="The Broad Institute Genome Sequencing Center for Infectious Disease"/>
            <person name="Wu L."/>
            <person name="Ma J."/>
        </authorList>
    </citation>
    <scope>NUCLEOTIDE SEQUENCE [LARGE SCALE GENOMIC DNA]</scope>
    <source>
        <strain evidence="2">JCM 31037</strain>
    </source>
</reference>
<dbReference type="Pfam" id="PF06224">
    <property type="entry name" value="AlkZ-like"/>
    <property type="match status" value="1"/>
</dbReference>
<evidence type="ECO:0000313" key="2">
    <source>
        <dbReference type="Proteomes" id="UP001597260"/>
    </source>
</evidence>
<evidence type="ECO:0000313" key="1">
    <source>
        <dbReference type="EMBL" id="MFD1323053.1"/>
    </source>
</evidence>
<sequence length="380" mass="40901">MPQEQSRDIQLTSDNVLAWRMRRQYLDRAAEVDTALVVRRLCGLQAQVPSAAERAVAARQPVPRPGAVAPALADRRLVKTWAMRGTLHLLTVADAPAYLSLLAAARSWEKGSWQRTFVTTAQLDAIAEAAAKALDGRVLTREQLTAEIVDRTGDRTLGAHLGSGWGTVLKPLAWQGLLVNGPSEGGRVTFTRPDTWLDGWPALPAPEVAAQTVIPSYLGAYGPATPEVFDQWLLRGATKKATLKGWFAGLVADGTLVRVEVDGQPAYARATDVDAIVDAEPFDGVRLLPAFDHYVLGPGTSDTRVIPAGRRGAVSRAAGWISPVVVHRGRVVGTWDIEGDALDVMLFTESGPVPTDRIEVEGARLGAYAGIDLRLTIRTD</sequence>
<dbReference type="GO" id="GO:0003677">
    <property type="term" value="F:DNA binding"/>
    <property type="evidence" value="ECO:0007669"/>
    <property type="project" value="UniProtKB-KW"/>
</dbReference>
<gene>
    <name evidence="1" type="ORF">ACFQ4H_18335</name>
</gene>
<dbReference type="PANTHER" id="PTHR38479">
    <property type="entry name" value="LMO0824 PROTEIN"/>
    <property type="match status" value="1"/>
</dbReference>